<feature type="transmembrane region" description="Helical" evidence="1">
    <location>
        <begin position="40"/>
        <end position="59"/>
    </location>
</feature>
<reference evidence="3" key="3">
    <citation type="journal article" date="2021" name="Microorganisms">
        <title>Bacterial Dimethylsulfoniopropionate Biosynthesis in the East China Sea.</title>
        <authorList>
            <person name="Liu J."/>
            <person name="Zhang Y."/>
            <person name="Liu J."/>
            <person name="Zhong H."/>
            <person name="Williams B.T."/>
            <person name="Zheng Y."/>
            <person name="Curson A.R.J."/>
            <person name="Sun C."/>
            <person name="Sun H."/>
            <person name="Song D."/>
            <person name="Wagner Mackenzie B."/>
            <person name="Bermejo Martinez A."/>
            <person name="Todd J.D."/>
            <person name="Zhang X.H."/>
        </authorList>
    </citation>
    <scope>NUCLEOTIDE SEQUENCE</scope>
    <source>
        <strain evidence="3">AESS21</strain>
    </source>
</reference>
<feature type="transmembrane region" description="Helical" evidence="1">
    <location>
        <begin position="6"/>
        <end position="28"/>
    </location>
</feature>
<protein>
    <submittedName>
        <fullName evidence="3">Monovalent cation/H(+) antiporter subunit G</fullName>
    </submittedName>
</protein>
<dbReference type="AlphaFoldDB" id="A0A944C9U2"/>
<keyword evidence="1" id="KW-0812">Transmembrane</keyword>
<dbReference type="InterPro" id="IPR005133">
    <property type="entry name" value="PhaG_MnhG_YufB"/>
</dbReference>
<accession>A0A944C9U2</accession>
<evidence type="ECO:0000313" key="2">
    <source>
        <dbReference type="EMBL" id="MBD8874818.1"/>
    </source>
</evidence>
<evidence type="ECO:0000313" key="5">
    <source>
        <dbReference type="Proteomes" id="UP000705379"/>
    </source>
</evidence>
<dbReference type="NCBIfam" id="TIGR01300">
    <property type="entry name" value="CPA3_mnhG_phaG"/>
    <property type="match status" value="1"/>
</dbReference>
<dbReference type="PANTHER" id="PTHR34703">
    <property type="entry name" value="ANTIPORTER SUBUNIT MNHG2-RELATED"/>
    <property type="match status" value="1"/>
</dbReference>
<dbReference type="GO" id="GO:0015385">
    <property type="term" value="F:sodium:proton antiporter activity"/>
    <property type="evidence" value="ECO:0007669"/>
    <property type="project" value="TreeGrafter"/>
</dbReference>
<evidence type="ECO:0000313" key="4">
    <source>
        <dbReference type="Proteomes" id="UP000615687"/>
    </source>
</evidence>
<dbReference type="EMBL" id="JACYXJ010000001">
    <property type="protein sequence ID" value="MBD8874818.1"/>
    <property type="molecule type" value="Genomic_DNA"/>
</dbReference>
<evidence type="ECO:0000313" key="3">
    <source>
        <dbReference type="EMBL" id="MBS8258707.1"/>
    </source>
</evidence>
<reference evidence="2 4" key="2">
    <citation type="submission" date="2020-09" db="EMBL/GenBank/DDBJ databases">
        <title>The genome sequence of type strain Labrenzia polysiphoniae KACC 19711.</title>
        <authorList>
            <person name="Liu Y."/>
        </authorList>
    </citation>
    <scope>NUCLEOTIDE SEQUENCE [LARGE SCALE GENOMIC DNA]</scope>
    <source>
        <strain evidence="2 4">KACC 19711</strain>
    </source>
</reference>
<name>A0A944C9U2_9HYPH</name>
<keyword evidence="1" id="KW-0472">Membrane</keyword>
<dbReference type="NCBIfam" id="NF009314">
    <property type="entry name" value="PRK12674.1-2"/>
    <property type="match status" value="1"/>
</dbReference>
<proteinExistence type="predicted"/>
<dbReference type="Proteomes" id="UP000615687">
    <property type="component" value="Unassembled WGS sequence"/>
</dbReference>
<gene>
    <name evidence="3" type="ORF">DYI23_00625</name>
    <name evidence="2" type="ORF">IG617_00845</name>
</gene>
<comment type="caution">
    <text evidence="3">The sequence shown here is derived from an EMBL/GenBank/DDBJ whole genome shotgun (WGS) entry which is preliminary data.</text>
</comment>
<dbReference type="Proteomes" id="UP000705379">
    <property type="component" value="Unassembled WGS sequence"/>
</dbReference>
<dbReference type="RefSeq" id="WP_192106467.1">
    <property type="nucleotide sequence ID" value="NZ_JACYXJ010000001.1"/>
</dbReference>
<keyword evidence="1" id="KW-1133">Transmembrane helix</keyword>
<dbReference type="EMBL" id="QTKU01000001">
    <property type="protein sequence ID" value="MBS8258707.1"/>
    <property type="molecule type" value="Genomic_DNA"/>
</dbReference>
<feature type="transmembrane region" description="Helical" evidence="1">
    <location>
        <begin position="65"/>
        <end position="87"/>
    </location>
</feature>
<keyword evidence="4" id="KW-1185">Reference proteome</keyword>
<dbReference type="PANTHER" id="PTHR34703:SF1">
    <property type="entry name" value="ANTIPORTER SUBUNIT MNHG2-RELATED"/>
    <property type="match status" value="1"/>
</dbReference>
<organism evidence="3 5">
    <name type="scientific">Roseibium polysiphoniae</name>
    <dbReference type="NCBI Taxonomy" id="2571221"/>
    <lineage>
        <taxon>Bacteria</taxon>
        <taxon>Pseudomonadati</taxon>
        <taxon>Pseudomonadota</taxon>
        <taxon>Alphaproteobacteria</taxon>
        <taxon>Hyphomicrobiales</taxon>
        <taxon>Stappiaceae</taxon>
        <taxon>Roseibium</taxon>
    </lineage>
</organism>
<evidence type="ECO:0000256" key="1">
    <source>
        <dbReference type="SAM" id="Phobius"/>
    </source>
</evidence>
<reference evidence="3" key="1">
    <citation type="submission" date="2018-08" db="EMBL/GenBank/DDBJ databases">
        <authorList>
            <person name="Jin W."/>
            <person name="Wang H."/>
            <person name="Yang Y."/>
            <person name="Li M."/>
            <person name="Liu J."/>
        </authorList>
    </citation>
    <scope>NUCLEOTIDE SEQUENCE</scope>
    <source>
        <strain evidence="3">AESS21</strain>
    </source>
</reference>
<dbReference type="Pfam" id="PF03334">
    <property type="entry name" value="PhaG_MnhG_YufB"/>
    <property type="match status" value="1"/>
</dbReference>
<sequence>MTAAIDIIVGLMLVAGALFALVASVGLLRLNDLYMRMHAASKAGTLGSGVMLLALAVYAGDLGVVTRAVAGVVFFLLTAPVSAHLLAKAAYAVGYRPCADTKIDALKGVLGPDK</sequence>